<name>A0A9W6MCK7_9ACTN</name>
<comment type="caution">
    <text evidence="1">The sequence shown here is derived from an EMBL/GenBank/DDBJ whole genome shotgun (WGS) entry which is preliminary data.</text>
</comment>
<organism evidence="1 2">
    <name type="scientific">Streptosporangium carneum</name>
    <dbReference type="NCBI Taxonomy" id="47481"/>
    <lineage>
        <taxon>Bacteria</taxon>
        <taxon>Bacillati</taxon>
        <taxon>Actinomycetota</taxon>
        <taxon>Actinomycetes</taxon>
        <taxon>Streptosporangiales</taxon>
        <taxon>Streptosporangiaceae</taxon>
        <taxon>Streptosporangium</taxon>
    </lineage>
</organism>
<evidence type="ECO:0000313" key="2">
    <source>
        <dbReference type="Proteomes" id="UP001143474"/>
    </source>
</evidence>
<sequence>MDTAANSVKNSVAWRWNNADCVIPGGGGYEYNRFRQSGWTLFSDSRQSCRAVLRLPAEL</sequence>
<proteinExistence type="predicted"/>
<reference evidence="1" key="2">
    <citation type="submission" date="2023-01" db="EMBL/GenBank/DDBJ databases">
        <authorList>
            <person name="Sun Q."/>
            <person name="Evtushenko L."/>
        </authorList>
    </citation>
    <scope>NUCLEOTIDE SEQUENCE</scope>
    <source>
        <strain evidence="1">VKM Ac-2007</strain>
    </source>
</reference>
<dbReference type="AlphaFoldDB" id="A0A9W6MCK7"/>
<protein>
    <submittedName>
        <fullName evidence="1">Uncharacterized protein</fullName>
    </submittedName>
</protein>
<keyword evidence="2" id="KW-1185">Reference proteome</keyword>
<accession>A0A9W6MCK7</accession>
<reference evidence="1" key="1">
    <citation type="journal article" date="2014" name="Int. J. Syst. Evol. Microbiol.">
        <title>Complete genome sequence of Corynebacterium casei LMG S-19264T (=DSM 44701T), isolated from a smear-ripened cheese.</title>
        <authorList>
            <consortium name="US DOE Joint Genome Institute (JGI-PGF)"/>
            <person name="Walter F."/>
            <person name="Albersmeier A."/>
            <person name="Kalinowski J."/>
            <person name="Ruckert C."/>
        </authorList>
    </citation>
    <scope>NUCLEOTIDE SEQUENCE</scope>
    <source>
        <strain evidence="1">VKM Ac-2007</strain>
    </source>
</reference>
<dbReference type="Proteomes" id="UP001143474">
    <property type="component" value="Unassembled WGS sequence"/>
</dbReference>
<dbReference type="EMBL" id="BSEV01000003">
    <property type="protein sequence ID" value="GLK08848.1"/>
    <property type="molecule type" value="Genomic_DNA"/>
</dbReference>
<gene>
    <name evidence="1" type="ORF">GCM10017600_22530</name>
</gene>
<evidence type="ECO:0000313" key="1">
    <source>
        <dbReference type="EMBL" id="GLK08848.1"/>
    </source>
</evidence>